<feature type="domain" description="Xylanolytic transcriptional activator regulatory" evidence="6">
    <location>
        <begin position="285"/>
        <end position="358"/>
    </location>
</feature>
<protein>
    <submittedName>
        <fullName evidence="7">Fungal-specific transcription factor domain-containing protein</fullName>
    </submittedName>
</protein>
<dbReference type="GO" id="GO:0003677">
    <property type="term" value="F:DNA binding"/>
    <property type="evidence" value="ECO:0007669"/>
    <property type="project" value="UniProtKB-KW"/>
</dbReference>
<evidence type="ECO:0000259" key="6">
    <source>
        <dbReference type="SMART" id="SM00906"/>
    </source>
</evidence>
<dbReference type="InterPro" id="IPR007219">
    <property type="entry name" value="XnlR_reg_dom"/>
</dbReference>
<dbReference type="EMBL" id="JAUEPU010000204">
    <property type="protein sequence ID" value="KAK0473659.1"/>
    <property type="molecule type" value="Genomic_DNA"/>
</dbReference>
<dbReference type="Pfam" id="PF04082">
    <property type="entry name" value="Fungal_trans"/>
    <property type="match status" value="1"/>
</dbReference>
<dbReference type="GO" id="GO:0008270">
    <property type="term" value="F:zinc ion binding"/>
    <property type="evidence" value="ECO:0007669"/>
    <property type="project" value="InterPro"/>
</dbReference>
<dbReference type="PANTHER" id="PTHR46910">
    <property type="entry name" value="TRANSCRIPTION FACTOR PDR1"/>
    <property type="match status" value="1"/>
</dbReference>
<accession>A0AA39NY01</accession>
<sequence>MECTYMAPTKRRGPKLAQDSTASSKLHRRRYNAGYVVDLERRAEQLERALKEHDPDIVLPESTNRYVAVSLQNNSSRPASLTSEVVELDDDFTDLDLGEKMKNLSLEHDKSLSERCFGPSSGLALFMSALSTKKKLIGSLTTMQIHDYSNLYPWERATADAEKACYIFPDNDLITSLVAIYFETMNPILPILHRPTFVKNVADGLHLRDENFAATLLFVLAVASRHSDDPRVLADPSSRLSAGWTFLEFIPIAKKVLLRPPCLNDIQQTVLSVMYTFGSSVPEFTWMVVGLGLRYAVEIGLHRKKPKRHKPTVDDELKKRSFWALVTLDRLLSLYEGRPIMMQEEDFDVELPVECDDEYWDIRLDGEVRFCQPGNKPSKISYFNAQIQLSGIMSVVVRNLYSIRKGQDKLSLPKKDGDRIISDIDSSMNAWMNSIPDHLRWDPDRDNKLFLYQSAVLYSTYHMLQIYTHRPFLRPGSSLSTPSLVISTMAARSCARILQVHLTRLKIITPHLLIVAFMSGTVLAMNIWSGKRVGHPSHADDLVGYEQCLATFIHASDTWMIAGRSLKIFKGMASFETTSALDSTSIPITHPQDSTAPIWSSYGAIPDTPYEQVQPSDPTYLNDYLPTYLRTDLPLDQTNENSSSSFQSLIFDIGQSEMSSGPDTINMWTFAPPGFNFAAWDTYVTNMSLEDEHSQ</sequence>
<gene>
    <name evidence="7" type="ORF">EDD18DRAFT_358761</name>
</gene>
<keyword evidence="3" id="KW-0238">DNA-binding</keyword>
<evidence type="ECO:0000256" key="3">
    <source>
        <dbReference type="ARBA" id="ARBA00023125"/>
    </source>
</evidence>
<feature type="region of interest" description="Disordered" evidence="5">
    <location>
        <begin position="1"/>
        <end position="24"/>
    </location>
</feature>
<evidence type="ECO:0000256" key="4">
    <source>
        <dbReference type="ARBA" id="ARBA00023242"/>
    </source>
</evidence>
<evidence type="ECO:0000256" key="2">
    <source>
        <dbReference type="ARBA" id="ARBA00022723"/>
    </source>
</evidence>
<reference evidence="7" key="1">
    <citation type="submission" date="2023-06" db="EMBL/GenBank/DDBJ databases">
        <authorList>
            <consortium name="Lawrence Berkeley National Laboratory"/>
            <person name="Ahrendt S."/>
            <person name="Sahu N."/>
            <person name="Indic B."/>
            <person name="Wong-Bajracharya J."/>
            <person name="Merenyi Z."/>
            <person name="Ke H.-M."/>
            <person name="Monk M."/>
            <person name="Kocsube S."/>
            <person name="Drula E."/>
            <person name="Lipzen A."/>
            <person name="Balint B."/>
            <person name="Henrissat B."/>
            <person name="Andreopoulos B."/>
            <person name="Martin F.M."/>
            <person name="Harder C.B."/>
            <person name="Rigling D."/>
            <person name="Ford K.L."/>
            <person name="Foster G.D."/>
            <person name="Pangilinan J."/>
            <person name="Papanicolaou A."/>
            <person name="Barry K."/>
            <person name="LaButti K."/>
            <person name="Viragh M."/>
            <person name="Koriabine M."/>
            <person name="Yan M."/>
            <person name="Riley R."/>
            <person name="Champramary S."/>
            <person name="Plett K.L."/>
            <person name="Tsai I.J."/>
            <person name="Slot J."/>
            <person name="Sipos G."/>
            <person name="Plett J."/>
            <person name="Nagy L.G."/>
            <person name="Grigoriev I.V."/>
        </authorList>
    </citation>
    <scope>NUCLEOTIDE SEQUENCE</scope>
    <source>
        <strain evidence="7">HWK02</strain>
    </source>
</reference>
<evidence type="ECO:0000313" key="7">
    <source>
        <dbReference type="EMBL" id="KAK0473659.1"/>
    </source>
</evidence>
<dbReference type="GO" id="GO:0003700">
    <property type="term" value="F:DNA-binding transcription factor activity"/>
    <property type="evidence" value="ECO:0007669"/>
    <property type="project" value="InterPro"/>
</dbReference>
<dbReference type="AlphaFoldDB" id="A0AA39NY01"/>
<evidence type="ECO:0000313" key="8">
    <source>
        <dbReference type="Proteomes" id="UP001175228"/>
    </source>
</evidence>
<comment type="subcellular location">
    <subcellularLocation>
        <location evidence="1">Nucleus</location>
    </subcellularLocation>
</comment>
<dbReference type="CDD" id="cd12148">
    <property type="entry name" value="fungal_TF_MHR"/>
    <property type="match status" value="1"/>
</dbReference>
<dbReference type="GO" id="GO:0005634">
    <property type="term" value="C:nucleus"/>
    <property type="evidence" value="ECO:0007669"/>
    <property type="project" value="UniProtKB-SubCell"/>
</dbReference>
<keyword evidence="8" id="KW-1185">Reference proteome</keyword>
<dbReference type="InterPro" id="IPR050987">
    <property type="entry name" value="AtrR-like"/>
</dbReference>
<comment type="caution">
    <text evidence="7">The sequence shown here is derived from an EMBL/GenBank/DDBJ whole genome shotgun (WGS) entry which is preliminary data.</text>
</comment>
<dbReference type="PANTHER" id="PTHR46910:SF3">
    <property type="entry name" value="HALOTOLERANCE PROTEIN 9-RELATED"/>
    <property type="match status" value="1"/>
</dbReference>
<dbReference type="GO" id="GO:0006351">
    <property type="term" value="P:DNA-templated transcription"/>
    <property type="evidence" value="ECO:0007669"/>
    <property type="project" value="InterPro"/>
</dbReference>
<dbReference type="Proteomes" id="UP001175228">
    <property type="component" value="Unassembled WGS sequence"/>
</dbReference>
<organism evidence="7 8">
    <name type="scientific">Armillaria luteobubalina</name>
    <dbReference type="NCBI Taxonomy" id="153913"/>
    <lineage>
        <taxon>Eukaryota</taxon>
        <taxon>Fungi</taxon>
        <taxon>Dikarya</taxon>
        <taxon>Basidiomycota</taxon>
        <taxon>Agaricomycotina</taxon>
        <taxon>Agaricomycetes</taxon>
        <taxon>Agaricomycetidae</taxon>
        <taxon>Agaricales</taxon>
        <taxon>Marasmiineae</taxon>
        <taxon>Physalacriaceae</taxon>
        <taxon>Armillaria</taxon>
    </lineage>
</organism>
<dbReference type="SMART" id="SM00906">
    <property type="entry name" value="Fungal_trans"/>
    <property type="match status" value="1"/>
</dbReference>
<evidence type="ECO:0000256" key="1">
    <source>
        <dbReference type="ARBA" id="ARBA00004123"/>
    </source>
</evidence>
<evidence type="ECO:0000256" key="5">
    <source>
        <dbReference type="SAM" id="MobiDB-lite"/>
    </source>
</evidence>
<proteinExistence type="predicted"/>
<name>A0AA39NY01_9AGAR</name>
<keyword evidence="2" id="KW-0479">Metal-binding</keyword>
<keyword evidence="4" id="KW-0539">Nucleus</keyword>